<dbReference type="Pfam" id="PF00223">
    <property type="entry name" value="PsaA_PsaB"/>
    <property type="match status" value="2"/>
</dbReference>
<dbReference type="PANTHER" id="PTHR30128:SF19">
    <property type="entry name" value="PHOTOSYSTEM I P700 CHLOROPHYLL A APOPROTEIN A1-RELATED"/>
    <property type="match status" value="1"/>
</dbReference>
<feature type="binding site" evidence="22 23">
    <location>
        <position position="217"/>
    </location>
    <ligand>
        <name>chlorophyll a</name>
        <dbReference type="ChEBI" id="CHEBI:58416"/>
        <label>5</label>
    </ligand>
</feature>
<keyword evidence="15" id="KW-0560">Oxidoreductase</keyword>
<feature type="binding site" evidence="22 23">
    <location>
        <position position="139"/>
    </location>
    <ligand>
        <name>chlorophyll a</name>
        <dbReference type="ChEBI" id="CHEBI:58416"/>
        <label>3</label>
    </ligand>
</feature>
<evidence type="ECO:0000256" key="15">
    <source>
        <dbReference type="ARBA" id="ARBA00023002"/>
    </source>
</evidence>
<evidence type="ECO:0000256" key="12">
    <source>
        <dbReference type="ARBA" id="ARBA00022982"/>
    </source>
</evidence>
<evidence type="ECO:0000256" key="1">
    <source>
        <dbReference type="ARBA" id="ARBA00004454"/>
    </source>
</evidence>
<evidence type="ECO:0000256" key="6">
    <source>
        <dbReference type="ARBA" id="ARBA00022494"/>
    </source>
</evidence>
<feature type="binding site" evidence="22 23">
    <location>
        <position position="115"/>
    </location>
    <ligand>
        <name>chlorophyll a</name>
        <dbReference type="ChEBI" id="CHEBI:58416"/>
        <label>2</label>
    </ligand>
</feature>
<evidence type="ECO:0007829" key="22">
    <source>
        <dbReference type="PDB" id="8JZE"/>
    </source>
</evidence>
<dbReference type="GO" id="GO:0015979">
    <property type="term" value="P:photosynthesis"/>
    <property type="evidence" value="ECO:0007669"/>
    <property type="project" value="UniProtKB-KW"/>
</dbReference>
<feature type="binding site" evidence="22 23">
    <location>
        <position position="449"/>
    </location>
    <ligand>
        <name>chlorophyll a</name>
        <dbReference type="ChEBI" id="CHEBI:58416"/>
        <label>8</label>
    </ligand>
</feature>
<evidence type="ECO:0000313" key="21">
    <source>
        <dbReference type="EMBL" id="AGG19299.1"/>
    </source>
</evidence>
<keyword evidence="13" id="KW-1133">Transmembrane helix</keyword>
<protein>
    <recommendedName>
        <fullName evidence="3">photosystem I</fullName>
        <ecNumber evidence="3">1.97.1.12</ecNumber>
    </recommendedName>
</protein>
<feature type="binding site" evidence="22 23">
    <location>
        <position position="82"/>
    </location>
    <ligand>
        <name>chlorophyll a</name>
        <dbReference type="ChEBI" id="CHEBI:58416"/>
        <label>1</label>
    </ligand>
</feature>
<keyword evidence="11" id="KW-0460">Magnesium</keyword>
<dbReference type="InterPro" id="IPR001280">
    <property type="entry name" value="PSI_PsaA/B"/>
</dbReference>
<dbReference type="EMBL" id="JX094318">
    <property type="protein sequence ID" value="AGG19299.1"/>
    <property type="molecule type" value="Genomic_DNA"/>
</dbReference>
<dbReference type="InterPro" id="IPR020586">
    <property type="entry name" value="PSI_PsaA/B_CS"/>
</dbReference>
<reference evidence="22 23" key="2">
    <citation type="journal article" date="2024" name="Proc. Natl. Acad. Sci. U.S.A.">
        <title>Structures and organizations of PSI-AcpPCI supercomplexes from red tidal and coral symbiotic photosynthetic dinoflagellates.</title>
        <authorList>
            <person name="Li X."/>
            <person name="Li Z."/>
            <person name="Wang F."/>
            <person name="Zhao S."/>
            <person name="Xu C."/>
            <person name="Mao Z."/>
            <person name="Duan J."/>
            <person name="Feng Y."/>
            <person name="Yang Y."/>
            <person name="Shen L."/>
            <person name="Wang G."/>
            <person name="Yang Y."/>
            <person name="Yu L.J."/>
            <person name="Sang M."/>
            <person name="Han G."/>
            <person name="Wang X."/>
            <person name="Kuang T."/>
            <person name="Shen J.R."/>
            <person name="Wang W."/>
        </authorList>
    </citation>
    <scope>STRUCTURE BY ELECTRON MICROSCOPY (2.70 ANGSTROMS) OF 35-697 IN COMPLEX WITH [4FE-4S] CLUSTER AND CHLOROPHYLL A</scope>
</reference>
<evidence type="ECO:0000256" key="17">
    <source>
        <dbReference type="ARBA" id="ARBA00023014"/>
    </source>
</evidence>
<comment type="catalytic activity">
    <reaction evidence="20">
        <text>reduced [plastocyanin] + hnu + oxidized [2Fe-2S]-[ferredoxin] = oxidized [plastocyanin] + reduced [2Fe-2S]-[ferredoxin]</text>
        <dbReference type="Rhea" id="RHEA:30407"/>
        <dbReference type="Rhea" id="RHEA-COMP:10000"/>
        <dbReference type="Rhea" id="RHEA-COMP:10001"/>
        <dbReference type="Rhea" id="RHEA-COMP:10039"/>
        <dbReference type="Rhea" id="RHEA-COMP:10040"/>
        <dbReference type="ChEBI" id="CHEBI:29036"/>
        <dbReference type="ChEBI" id="CHEBI:30212"/>
        <dbReference type="ChEBI" id="CHEBI:33737"/>
        <dbReference type="ChEBI" id="CHEBI:33738"/>
        <dbReference type="ChEBI" id="CHEBI:49552"/>
        <dbReference type="EC" id="1.97.1.12"/>
    </reaction>
</comment>
<dbReference type="PRINTS" id="PR00257">
    <property type="entry name" value="PHOTSYSPSAAB"/>
</dbReference>
<feature type="binding site" evidence="22 23">
    <location>
        <position position="289"/>
    </location>
    <ligand>
        <name>chlorophyll a</name>
        <dbReference type="ChEBI" id="CHEBI:58416"/>
        <label>5</label>
    </ligand>
</feature>
<dbReference type="GO" id="GO:0046872">
    <property type="term" value="F:metal ion binding"/>
    <property type="evidence" value="ECO:0007669"/>
    <property type="project" value="UniProtKB-KW"/>
</dbReference>
<reference evidence="21" key="1">
    <citation type="journal article" date="2014" name="Genome Biol. Evol.">
        <title>Massive gene transfer and extensive RNA editing of a symbiotic dinoflagellate plastid genome.</title>
        <authorList>
            <person name="Mungpakdee S."/>
            <person name="Shinzato C."/>
            <person name="Takeuchi T."/>
            <person name="Kawashima T."/>
            <person name="Koyanagi R."/>
            <person name="Hisata K."/>
            <person name="Tanaka M."/>
            <person name="Goto H."/>
            <person name="Fujie M."/>
            <person name="Lin S."/>
            <person name="Satoh N."/>
            <person name="Shoguchi E."/>
        </authorList>
    </citation>
    <scope>NUCLEOTIDE SEQUENCE</scope>
    <source>
        <strain evidence="21">Mf1.05b</strain>
    </source>
</reference>
<organism evidence="21">
    <name type="scientific">Symbiodinium sp. Mf1.05b</name>
    <dbReference type="NCBI Taxonomy" id="1240977"/>
    <lineage>
        <taxon>Eukaryota</taxon>
        <taxon>Sar</taxon>
        <taxon>Alveolata</taxon>
        <taxon>Dinophyceae</taxon>
        <taxon>Suessiales</taxon>
        <taxon>Symbiodiniaceae</taxon>
        <taxon>Symbiodinium</taxon>
    </lineage>
</organism>
<evidence type="ECO:0000256" key="19">
    <source>
        <dbReference type="ARBA" id="ARBA00026002"/>
    </source>
</evidence>
<comment type="subunit">
    <text evidence="19">The PsaA/B heterodimer binds the P700 chlorophyll special pair and subsequent electron acceptors. PSI consists of a core antenna complex that captures photons, and an electron transfer chain that converts photonic excitation into a charge separation. The eukaryotic PSI reaction center is composed of at least 11 subunits.</text>
</comment>
<feature type="binding site" evidence="22 23">
    <location>
        <position position="529"/>
    </location>
    <ligand>
        <name>[4Fe-4S] cluster</name>
        <dbReference type="ChEBI" id="CHEBI:49883"/>
    </ligand>
</feature>
<keyword evidence="14" id="KW-0157">Chromophore</keyword>
<evidence type="ECO:0000256" key="10">
    <source>
        <dbReference type="ARBA" id="ARBA00022836"/>
    </source>
</evidence>
<evidence type="ECO:0000256" key="2">
    <source>
        <dbReference type="ARBA" id="ARBA00010598"/>
    </source>
</evidence>
<keyword evidence="16 22" id="KW-0408">Iron</keyword>
<dbReference type="GO" id="GO:0009535">
    <property type="term" value="C:chloroplast thylakoid membrane"/>
    <property type="evidence" value="ECO:0007669"/>
    <property type="project" value="UniProtKB-SubCell"/>
</dbReference>
<evidence type="ECO:0007829" key="23">
    <source>
        <dbReference type="PDB" id="8JZF"/>
    </source>
</evidence>
<dbReference type="PDB" id="8JZF">
    <property type="method" value="EM"/>
    <property type="resolution" value="2.70 A"/>
    <property type="chains" value="b=35-697"/>
</dbReference>
<dbReference type="GO" id="GO:0009522">
    <property type="term" value="C:photosystem I"/>
    <property type="evidence" value="ECO:0007669"/>
    <property type="project" value="UniProtKB-KW"/>
</dbReference>
<dbReference type="EC" id="1.97.1.12" evidence="3"/>
<geneLocation type="chloroplast" evidence="21"/>
<feature type="binding site" evidence="22 23">
    <location>
        <position position="538"/>
    </location>
    <ligand>
        <name>[4Fe-4S] cluster</name>
        <dbReference type="ChEBI" id="CHEBI:49883"/>
    </ligand>
</feature>
<keyword evidence="9 22" id="KW-0479">Metal-binding</keyword>
<feature type="binding site" evidence="22 23">
    <location>
        <position position="450"/>
    </location>
    <ligand>
        <name>chlorophyll a</name>
        <dbReference type="ChEBI" id="CHEBI:58416"/>
        <label>8</label>
    </ligand>
</feature>
<gene>
    <name evidence="21" type="primary">psaB</name>
</gene>
<keyword evidence="22 23" id="KW-0002">3D-structure</keyword>
<keyword evidence="10" id="KW-0603">Photosystem I</keyword>
<keyword evidence="7" id="KW-0602">Photosynthesis</keyword>
<evidence type="ECO:0000256" key="13">
    <source>
        <dbReference type="ARBA" id="ARBA00022989"/>
    </source>
</evidence>
<evidence type="ECO:0000256" key="16">
    <source>
        <dbReference type="ARBA" id="ARBA00023004"/>
    </source>
</evidence>
<evidence type="ECO:0000256" key="4">
    <source>
        <dbReference type="ARBA" id="ARBA00022448"/>
    </source>
</evidence>
<dbReference type="GO" id="GO:0016168">
    <property type="term" value="F:chlorophyll binding"/>
    <property type="evidence" value="ECO:0007669"/>
    <property type="project" value="UniProtKB-KW"/>
</dbReference>
<keyword evidence="21" id="KW-0934">Plastid</keyword>
<evidence type="ECO:0000256" key="11">
    <source>
        <dbReference type="ARBA" id="ARBA00022842"/>
    </source>
</evidence>
<feature type="binding site" evidence="22 23">
    <location>
        <position position="293"/>
    </location>
    <ligand>
        <name>chlorophyll a</name>
        <dbReference type="ChEBI" id="CHEBI:58416"/>
        <label>5</label>
    </ligand>
</feature>
<feature type="binding site" evidence="22 23">
    <location>
        <position position="114"/>
    </location>
    <ligand>
        <name>chlorophyll a</name>
        <dbReference type="ChEBI" id="CHEBI:58416"/>
        <label>2</label>
    </ligand>
</feature>
<dbReference type="InterPro" id="IPR036408">
    <property type="entry name" value="PSI_PsaA/B_sf"/>
</dbReference>
<keyword evidence="21" id="KW-0150">Chloroplast</keyword>
<evidence type="ECO:0000256" key="8">
    <source>
        <dbReference type="ARBA" id="ARBA00022692"/>
    </source>
</evidence>
<dbReference type="SUPFAM" id="SSF81558">
    <property type="entry name" value="Photosystem I subunits PsaA/PsaB"/>
    <property type="match status" value="1"/>
</dbReference>
<keyword evidence="12" id="KW-0249">Electron transport</keyword>
<sequence length="697" mass="78228">MSIAKLRLASRPNPHQNHQCTHQCTLTDSFICLNGRCASSRYLQVLGSIHDIECGFGIDNTLSLNLQIFTAHWGHLTIILIWVSSNLYHIASNANYSLWVKNPIPSMPIAHNIWDPHFTNSTSTPYSHTIITTILIAYSGIYNQLYTSGFNTINQIYKTTFTFSCLAVISILLAKIHINTHSELLHKLASHTSQIPSFFQLLYFLDVAISSVNIRFNFHTGILVGLFSIGYTGHLLDITIPASRAPLIHTSPSYLTFFGGLKSNTSSLYLTDIAHHHLAIGIISILTGHLYSSFRAALGTYIRDILYTSHLTHSIKSLHLALSLILASCTPLTSTTAQHIYSLTPYFYLSYDHIYSTALYVHHSYITSFLAIASHAHTAITLVRDWVAPLEQESSSKQIRIHTHKAAIISHLSWVSLWLGFHTLAVYSHNDTCIAFNSPSKQILIEASNGQLIQQASGKALYGTINSINNYNKSFDSFIHPISPGDLYVHHAIALGLHITVLILLKGGLEARGSKLMPDKMEHSFGFSCDGPGRGGTCDISAWDSFYLATFWMLNSNAWISFYFHYKHLTPRQFSESSTYLESWFRDYLWFNSTPLIHGYSTLGANDLSVQSWSFLLTHLAWASGFMFLISWRGYWQELIDIILYIHLKTPILINLWNGDIYTPLALSIVQARFIGLVHFSTGLILTYPPFIIGATS</sequence>
<proteinExistence type="evidence at protein level"/>
<keyword evidence="18" id="KW-0472">Membrane</keyword>
<dbReference type="PDB" id="8JZE">
    <property type="method" value="EM"/>
    <property type="resolution" value="2.99 A"/>
    <property type="chains" value="b=35-697"/>
</dbReference>
<feature type="binding site" evidence="22 23">
    <location>
        <position position="362"/>
    </location>
    <ligand>
        <name>chlorophyll a</name>
        <dbReference type="ChEBI" id="CHEBI:58416"/>
        <label>1</label>
    </ligand>
</feature>
<dbReference type="PROSITE" id="PS00419">
    <property type="entry name" value="PHOTOSYSTEM_I_PSAAB"/>
    <property type="match status" value="1"/>
</dbReference>
<feature type="binding site" evidence="22 23">
    <location>
        <position position="117"/>
    </location>
    <ligand>
        <name>chlorophyll a</name>
        <dbReference type="ChEBI" id="CHEBI:58416"/>
        <label>2</label>
    </ligand>
</feature>
<name>A0A0A0N2P0_9DINO</name>
<evidence type="ECO:0000256" key="3">
    <source>
        <dbReference type="ARBA" id="ARBA00013197"/>
    </source>
</evidence>
<feature type="binding site" evidence="22 23">
    <location>
        <position position="276"/>
    </location>
    <ligand>
        <name>chlorophyll a</name>
        <dbReference type="ChEBI" id="CHEBI:58416"/>
        <label>6</label>
    </ligand>
</feature>
<evidence type="ECO:0000256" key="20">
    <source>
        <dbReference type="ARBA" id="ARBA00048912"/>
    </source>
</evidence>
<feature type="binding site" evidence="22 23">
    <location>
        <position position="144"/>
    </location>
    <ligand>
        <name>chlorophyll a</name>
        <dbReference type="ChEBI" id="CHEBI:58416"/>
        <label>4</label>
    </ligand>
</feature>
<comment type="subcellular location">
    <subcellularLocation>
        <location evidence="1">Plastid</location>
        <location evidence="1">Chloroplast thylakoid membrane</location>
        <topology evidence="1">Multi-pass membrane protein</topology>
    </subcellularLocation>
</comment>
<feature type="binding site" evidence="22 23">
    <location>
        <position position="400"/>
    </location>
    <ligand>
        <name>chlorophyll a</name>
        <dbReference type="ChEBI" id="CHEBI:58416"/>
        <label>7</label>
    </ligand>
</feature>
<dbReference type="AlphaFoldDB" id="A0A0A0N2P0"/>
<dbReference type="GO" id="GO:0016491">
    <property type="term" value="F:oxidoreductase activity"/>
    <property type="evidence" value="ECO:0007669"/>
    <property type="project" value="UniProtKB-KW"/>
</dbReference>
<dbReference type="PANTHER" id="PTHR30128">
    <property type="entry name" value="OUTER MEMBRANE PROTEIN, OMPA-RELATED"/>
    <property type="match status" value="1"/>
</dbReference>
<feature type="binding site" evidence="22 23">
    <location>
        <position position="138"/>
    </location>
    <ligand>
        <name>chlorophyll a</name>
        <dbReference type="ChEBI" id="CHEBI:58416"/>
        <label>3</label>
    </ligand>
</feature>
<keyword evidence="4" id="KW-0813">Transport</keyword>
<evidence type="ECO:0000256" key="14">
    <source>
        <dbReference type="ARBA" id="ARBA00022991"/>
    </source>
</evidence>
<keyword evidence="8" id="KW-0812">Transmembrane</keyword>
<accession>A0A0A0N2P0</accession>
<evidence type="ECO:0000256" key="7">
    <source>
        <dbReference type="ARBA" id="ARBA00022531"/>
    </source>
</evidence>
<evidence type="ECO:0000256" key="5">
    <source>
        <dbReference type="ARBA" id="ARBA00022485"/>
    </source>
</evidence>
<comment type="similarity">
    <text evidence="2">Belongs to the PsaA/PsaB family.</text>
</comment>
<feature type="binding site" evidence="22 23">
    <location>
        <position position="397"/>
    </location>
    <ligand>
        <name>chlorophyll a</name>
        <dbReference type="ChEBI" id="CHEBI:58416"/>
        <label>7</label>
    </ligand>
</feature>
<dbReference type="SMR" id="A0A0A0N2P0"/>
<keyword evidence="5 22" id="KW-0004">4Fe-4S</keyword>
<evidence type="ECO:0000256" key="18">
    <source>
        <dbReference type="ARBA" id="ARBA00023136"/>
    </source>
</evidence>
<dbReference type="GO" id="GO:0051539">
    <property type="term" value="F:4 iron, 4 sulfur cluster binding"/>
    <property type="evidence" value="ECO:0007669"/>
    <property type="project" value="UniProtKB-KW"/>
</dbReference>
<keyword evidence="6" id="KW-0148">Chlorophyll</keyword>
<dbReference type="Gene3D" id="1.20.1130.10">
    <property type="entry name" value="Photosystem I PsaA/PsaB"/>
    <property type="match status" value="2"/>
</dbReference>
<feature type="binding site" evidence="22 23">
    <location>
        <position position="231"/>
    </location>
    <ligand>
        <name>chlorophyll a</name>
        <dbReference type="ChEBI" id="CHEBI:58416"/>
        <label>4</label>
    </ligand>
</feature>
<keyword evidence="17 22" id="KW-0411">Iron-sulfur</keyword>
<evidence type="ECO:0000256" key="9">
    <source>
        <dbReference type="ARBA" id="ARBA00022723"/>
    </source>
</evidence>